<name>A0AA97P2J9_PYRO3</name>
<sequence length="28" mass="2674">MGSCGCSSTQACQCGTGCSCDSCATHGK</sequence>
<accession>A0AA97P2J9</accession>
<dbReference type="AlphaFoldDB" id="A0AA97P2J9"/>
<dbReference type="EMBL" id="JH792951">
    <property type="protein sequence ID" value="ELQ40572.1"/>
    <property type="molecule type" value="Genomic_DNA"/>
</dbReference>
<evidence type="ECO:0000313" key="1">
    <source>
        <dbReference type="EMBL" id="ELQ40572.1"/>
    </source>
</evidence>
<gene>
    <name evidence="1" type="ORF">OOU_Y34scaffold00414g2</name>
</gene>
<reference evidence="1" key="1">
    <citation type="journal article" date="2012" name="PLoS Genet.">
        <title>Comparative analysis of the genomes of two field isolates of the rice blast fungus Magnaporthe oryzae.</title>
        <authorList>
            <person name="Xue M."/>
            <person name="Yang J."/>
            <person name="Li Z."/>
            <person name="Hu S."/>
            <person name="Yao N."/>
            <person name="Dean R.A."/>
            <person name="Zhao W."/>
            <person name="Shen M."/>
            <person name="Zhang H."/>
            <person name="Li C."/>
            <person name="Liu L."/>
            <person name="Cao L."/>
            <person name="Xu X."/>
            <person name="Xing Y."/>
            <person name="Hsiang T."/>
            <person name="Zhang Z."/>
            <person name="Xu J.R."/>
            <person name="Peng Y.L."/>
        </authorList>
    </citation>
    <scope>NUCLEOTIDE SEQUENCE</scope>
    <source>
        <strain evidence="1">Y34</strain>
    </source>
</reference>
<organism evidence="1">
    <name type="scientific">Pyricularia oryzae (strain Y34)</name>
    <name type="common">Rice blast fungus</name>
    <name type="synonym">Magnaporthe oryzae</name>
    <dbReference type="NCBI Taxonomy" id="1143189"/>
    <lineage>
        <taxon>Eukaryota</taxon>
        <taxon>Fungi</taxon>
        <taxon>Dikarya</taxon>
        <taxon>Ascomycota</taxon>
        <taxon>Pezizomycotina</taxon>
        <taxon>Sordariomycetes</taxon>
        <taxon>Sordariomycetidae</taxon>
        <taxon>Magnaporthales</taxon>
        <taxon>Pyriculariaceae</taxon>
        <taxon>Pyricularia</taxon>
    </lineage>
</organism>
<protein>
    <submittedName>
        <fullName evidence="1">Uncharacterized protein</fullName>
    </submittedName>
</protein>
<proteinExistence type="predicted"/>
<dbReference type="Proteomes" id="UP000011086">
    <property type="component" value="Unassembled WGS sequence"/>
</dbReference>